<sequence length="145" mass="16864">MLSKIAAVKNIEKRVSTELVGENYRSLSATIILAKFEHKLRQEKNLAELRIKTKLLEVIELRSTLLEHYDEILDSAQKSNEEKRISTFEKSIITHKWFLDRLKGIVESLSIPGLADETNEFDAFCMILQDWINIMIDEWKDVLEG</sequence>
<dbReference type="HOGENOM" id="CLU_1788115_0_0_1"/>
<dbReference type="InParanoid" id="B8MVB0"/>
<dbReference type="EMBL" id="EQ962662">
    <property type="protein sequence ID" value="EED11566.1"/>
    <property type="molecule type" value="Genomic_DNA"/>
</dbReference>
<reference evidence="2" key="1">
    <citation type="journal article" date="2015" name="Genome Announc.">
        <title>Genome sequence of the AIDS-associated pathogen Penicillium marneffei (ATCC18224) and its near taxonomic relative Talaromyces stipitatus (ATCC10500).</title>
        <authorList>
            <person name="Nierman W.C."/>
            <person name="Fedorova-Abrams N.D."/>
            <person name="Andrianopoulos A."/>
        </authorList>
    </citation>
    <scope>NUCLEOTIDE SEQUENCE [LARGE SCALE GENOMIC DNA]</scope>
    <source>
        <strain evidence="2">ATCC 10500 / CBS 375.48 / QM 6759 / NRRL 1006</strain>
    </source>
</reference>
<dbReference type="RefSeq" id="XP_002488747.1">
    <property type="nucleotide sequence ID" value="XM_002488702.1"/>
</dbReference>
<proteinExistence type="predicted"/>
<name>B8MVB0_TALSN</name>
<protein>
    <submittedName>
        <fullName evidence="1">Uncharacterized protein</fullName>
    </submittedName>
</protein>
<evidence type="ECO:0000313" key="1">
    <source>
        <dbReference type="EMBL" id="EED11566.1"/>
    </source>
</evidence>
<evidence type="ECO:0000313" key="2">
    <source>
        <dbReference type="Proteomes" id="UP000001745"/>
    </source>
</evidence>
<dbReference type="GeneID" id="8103250"/>
<dbReference type="AlphaFoldDB" id="B8MVB0"/>
<gene>
    <name evidence="1" type="ORF">TSTA_008620</name>
</gene>
<organism evidence="1 2">
    <name type="scientific">Talaromyces stipitatus (strain ATCC 10500 / CBS 375.48 / QM 6759 / NRRL 1006)</name>
    <name type="common">Penicillium stipitatum</name>
    <dbReference type="NCBI Taxonomy" id="441959"/>
    <lineage>
        <taxon>Eukaryota</taxon>
        <taxon>Fungi</taxon>
        <taxon>Dikarya</taxon>
        <taxon>Ascomycota</taxon>
        <taxon>Pezizomycotina</taxon>
        <taxon>Eurotiomycetes</taxon>
        <taxon>Eurotiomycetidae</taxon>
        <taxon>Eurotiales</taxon>
        <taxon>Trichocomaceae</taxon>
        <taxon>Talaromyces</taxon>
        <taxon>Talaromyces sect. Talaromyces</taxon>
    </lineage>
</organism>
<dbReference type="Proteomes" id="UP000001745">
    <property type="component" value="Unassembled WGS sequence"/>
</dbReference>
<dbReference type="VEuPathDB" id="FungiDB:TSTA_008620"/>
<accession>B8MVB0</accession>
<keyword evidence="2" id="KW-1185">Reference proteome</keyword>